<reference evidence="1" key="1">
    <citation type="journal article" date="2021" name="New Phytol.">
        <title>Evolutionary innovations through gain and loss of genes in the ectomycorrhizal Boletales.</title>
        <authorList>
            <person name="Wu G."/>
            <person name="Miyauchi S."/>
            <person name="Morin E."/>
            <person name="Kuo A."/>
            <person name="Drula E."/>
            <person name="Varga T."/>
            <person name="Kohler A."/>
            <person name="Feng B."/>
            <person name="Cao Y."/>
            <person name="Lipzen A."/>
            <person name="Daum C."/>
            <person name="Hundley H."/>
            <person name="Pangilinan J."/>
            <person name="Johnson J."/>
            <person name="Barry K."/>
            <person name="LaButti K."/>
            <person name="Ng V."/>
            <person name="Ahrendt S."/>
            <person name="Min B."/>
            <person name="Choi I.G."/>
            <person name="Park H."/>
            <person name="Plett J.M."/>
            <person name="Magnuson J."/>
            <person name="Spatafora J.W."/>
            <person name="Nagy L.G."/>
            <person name="Henrissat B."/>
            <person name="Grigoriev I.V."/>
            <person name="Yang Z.L."/>
            <person name="Xu J."/>
            <person name="Martin F.M."/>
        </authorList>
    </citation>
    <scope>NUCLEOTIDE SEQUENCE</scope>
    <source>
        <strain evidence="1">ATCC 28755</strain>
    </source>
</reference>
<sequence length="388" mass="41828">MDPRHGAFPEGTIEPFTGSTDSPSTRAMKDIAFGSIAGMVAEVFEYPFDLAKVRLQSQVLDGSARFGGPLDCLMRTWRDEGIKGLYRGLPVPVFGSMAETAGLFVAYSQFQNLIRWSNNLSQSSPLSISQLGLAAGGSGFVTSFILTPIELVKCKMQVQMLSAPLRIPDLKTYPPSFVLASTGLSSSHKFHTGLQRSAPSSRTLPGPFAIVSNVIRTSGIRGLWTGHTGTMLRETGGTAAWFASKEFIASLLLARRTPMQSSLSIPRNSFSHNSMEAPSDNTPLLTPWESALSGALAGGICVLALYPADTVKSAIQTAEELRPPDTFTPTSEIKRTTRTFWSTATAMYKAQGWRGLYVGCGMTVARAIPCSGIVFVVYDGLDQRYGSR</sequence>
<evidence type="ECO:0000313" key="2">
    <source>
        <dbReference type="Proteomes" id="UP000790377"/>
    </source>
</evidence>
<accession>A0ACB8AAR9</accession>
<name>A0ACB8AAR9_9AGAM</name>
<dbReference type="EMBL" id="MU267716">
    <property type="protein sequence ID" value="KAH7910362.1"/>
    <property type="molecule type" value="Genomic_DNA"/>
</dbReference>
<evidence type="ECO:0000313" key="1">
    <source>
        <dbReference type="EMBL" id="KAH7910362.1"/>
    </source>
</evidence>
<keyword evidence="2" id="KW-1185">Reference proteome</keyword>
<proteinExistence type="predicted"/>
<comment type="caution">
    <text evidence="1">The sequence shown here is derived from an EMBL/GenBank/DDBJ whole genome shotgun (WGS) entry which is preliminary data.</text>
</comment>
<gene>
    <name evidence="1" type="ORF">BJ138DRAFT_1065343</name>
</gene>
<protein>
    <submittedName>
        <fullName evidence="1">Mitochondrial carrier domain-containing protein</fullName>
    </submittedName>
</protein>
<organism evidence="1 2">
    <name type="scientific">Hygrophoropsis aurantiaca</name>
    <dbReference type="NCBI Taxonomy" id="72124"/>
    <lineage>
        <taxon>Eukaryota</taxon>
        <taxon>Fungi</taxon>
        <taxon>Dikarya</taxon>
        <taxon>Basidiomycota</taxon>
        <taxon>Agaricomycotina</taxon>
        <taxon>Agaricomycetes</taxon>
        <taxon>Agaricomycetidae</taxon>
        <taxon>Boletales</taxon>
        <taxon>Coniophorineae</taxon>
        <taxon>Hygrophoropsidaceae</taxon>
        <taxon>Hygrophoropsis</taxon>
    </lineage>
</organism>
<dbReference type="Proteomes" id="UP000790377">
    <property type="component" value="Unassembled WGS sequence"/>
</dbReference>